<protein>
    <submittedName>
        <fullName evidence="2">KilAC domain protein</fullName>
    </submittedName>
</protein>
<sequence length="256" mass="29428">MSDIFLTNENGQIVTSSRDVAEKFNKNHKEVLRSISNISEKISTAQFCALFFLNEYKASNGKKNKEYLMNRDGFSLLCMGFTGEEALSWKLKYINAFNYMEERLKSGNQLTEEEKLKLQLFSKDASEVAYAHNRLVELATAPLNAKIEEQKPKVEFHDSVAVSENCVSFGKFAGSFQNTHKSFGRNKIMDWCRNEGYLCSSYGLKNKPSQQMLEYGYMQYKENTNECNGKIHITYTPLLTGKGQIWLTKKLNEYLN</sequence>
<dbReference type="NCBIfam" id="TIGR02681">
    <property type="entry name" value="phage_pRha"/>
    <property type="match status" value="1"/>
</dbReference>
<organism evidence="2">
    <name type="scientific">Siphoviridae sp. ctEkS11</name>
    <dbReference type="NCBI Taxonomy" id="2827272"/>
    <lineage>
        <taxon>Viruses</taxon>
        <taxon>Duplodnaviria</taxon>
        <taxon>Heunggongvirae</taxon>
        <taxon>Uroviricota</taxon>
        <taxon>Caudoviricetes</taxon>
    </lineage>
</organism>
<proteinExistence type="predicted"/>
<feature type="domain" description="Antirepressor protein C-terminal" evidence="1">
    <location>
        <begin position="145"/>
        <end position="253"/>
    </location>
</feature>
<dbReference type="InterPro" id="IPR005039">
    <property type="entry name" value="Ant_C"/>
</dbReference>
<reference evidence="2" key="1">
    <citation type="journal article" date="2021" name="Proc. Natl. Acad. Sci. U.S.A.">
        <title>A Catalog of Tens of Thousands of Viruses from Human Metagenomes Reveals Hidden Associations with Chronic Diseases.</title>
        <authorList>
            <person name="Tisza M.J."/>
            <person name="Buck C.B."/>
        </authorList>
    </citation>
    <scope>NUCLEOTIDE SEQUENCE</scope>
    <source>
        <strain evidence="2">CtEkS11</strain>
    </source>
</reference>
<evidence type="ECO:0000259" key="1">
    <source>
        <dbReference type="Pfam" id="PF03374"/>
    </source>
</evidence>
<name>A0A8S5R4N5_9CAUD</name>
<accession>A0A8S5R4N5</accession>
<dbReference type="GO" id="GO:0003677">
    <property type="term" value="F:DNA binding"/>
    <property type="evidence" value="ECO:0007669"/>
    <property type="project" value="InterPro"/>
</dbReference>
<dbReference type="Pfam" id="PF09669">
    <property type="entry name" value="Phage_pRha"/>
    <property type="match status" value="1"/>
</dbReference>
<evidence type="ECO:0000313" key="2">
    <source>
        <dbReference type="EMBL" id="DAE26041.1"/>
    </source>
</evidence>
<dbReference type="EMBL" id="BK015807">
    <property type="protein sequence ID" value="DAE26041.1"/>
    <property type="molecule type" value="Genomic_DNA"/>
</dbReference>
<dbReference type="Pfam" id="PF03374">
    <property type="entry name" value="ANT"/>
    <property type="match status" value="1"/>
</dbReference>
<dbReference type="InterPro" id="IPR014054">
    <property type="entry name" value="Phage_regulatory_Rha"/>
</dbReference>